<dbReference type="Gene3D" id="1.25.40.10">
    <property type="entry name" value="Tetratricopeptide repeat domain"/>
    <property type="match status" value="1"/>
</dbReference>
<evidence type="ECO:0000313" key="4">
    <source>
        <dbReference type="Proteomes" id="UP000027138"/>
    </source>
</evidence>
<comment type="similarity">
    <text evidence="1">Belongs to the PPR family. PCMP-H subfamily.</text>
</comment>
<evidence type="ECO:0000313" key="3">
    <source>
        <dbReference type="EMBL" id="KDP36381.1"/>
    </source>
</evidence>
<evidence type="ECO:0000259" key="2">
    <source>
        <dbReference type="Pfam" id="PF14432"/>
    </source>
</evidence>
<dbReference type="GO" id="GO:0008270">
    <property type="term" value="F:zinc ion binding"/>
    <property type="evidence" value="ECO:0007669"/>
    <property type="project" value="InterPro"/>
</dbReference>
<evidence type="ECO:0000256" key="1">
    <source>
        <dbReference type="ARBA" id="ARBA00006643"/>
    </source>
</evidence>
<protein>
    <recommendedName>
        <fullName evidence="2">DYW domain-containing protein</fullName>
    </recommendedName>
</protein>
<dbReference type="OrthoDB" id="185373at2759"/>
<gene>
    <name evidence="3" type="ORF">JCGZ_08650</name>
</gene>
<organism evidence="3 4">
    <name type="scientific">Jatropha curcas</name>
    <name type="common">Barbados nut</name>
    <dbReference type="NCBI Taxonomy" id="180498"/>
    <lineage>
        <taxon>Eukaryota</taxon>
        <taxon>Viridiplantae</taxon>
        <taxon>Streptophyta</taxon>
        <taxon>Embryophyta</taxon>
        <taxon>Tracheophyta</taxon>
        <taxon>Spermatophyta</taxon>
        <taxon>Magnoliopsida</taxon>
        <taxon>eudicotyledons</taxon>
        <taxon>Gunneridae</taxon>
        <taxon>Pentapetalae</taxon>
        <taxon>rosids</taxon>
        <taxon>fabids</taxon>
        <taxon>Malpighiales</taxon>
        <taxon>Euphorbiaceae</taxon>
        <taxon>Crotonoideae</taxon>
        <taxon>Jatropheae</taxon>
        <taxon>Jatropha</taxon>
    </lineage>
</organism>
<dbReference type="Proteomes" id="UP000027138">
    <property type="component" value="Unassembled WGS sequence"/>
</dbReference>
<sequence>MKEYGIEPRHQHYACVVDLLGRKGDLERAYKFIRNMPIEPGVSVWGALLSACKIHRHFTLGEYAAEQLFSLDPYDTGHYVQLSNLYASARLWDCVAEVRGLTREKGLNKDMGQSVIEINGKLQAFRFGDKSYPRSSEIVDELVNLERSLKEAGFFPHTESDLHDLNDEEIEETLCNHSERLAIAYGLISTPPGTTLKITKNLWACVNFHAVTKLISKLVNREIIVRDANRFHHFKDGVFSCGDYW</sequence>
<dbReference type="AlphaFoldDB" id="A0A067KJH0"/>
<dbReference type="GO" id="GO:0009451">
    <property type="term" value="P:RNA modification"/>
    <property type="evidence" value="ECO:0007669"/>
    <property type="project" value="InterPro"/>
</dbReference>
<dbReference type="Pfam" id="PF20431">
    <property type="entry name" value="E_motif"/>
    <property type="match status" value="1"/>
</dbReference>
<name>A0A067KJH0_JATCU</name>
<dbReference type="PANTHER" id="PTHR47926">
    <property type="entry name" value="PENTATRICOPEPTIDE REPEAT-CONTAINING PROTEIN"/>
    <property type="match status" value="1"/>
</dbReference>
<dbReference type="InterPro" id="IPR032867">
    <property type="entry name" value="DYW_dom"/>
</dbReference>
<dbReference type="InterPro" id="IPR046960">
    <property type="entry name" value="PPR_At4g14850-like_plant"/>
</dbReference>
<proteinExistence type="inferred from homology"/>
<dbReference type="GO" id="GO:0003723">
    <property type="term" value="F:RNA binding"/>
    <property type="evidence" value="ECO:0007669"/>
    <property type="project" value="InterPro"/>
</dbReference>
<keyword evidence="4" id="KW-1185">Reference proteome</keyword>
<dbReference type="Pfam" id="PF14432">
    <property type="entry name" value="DYW_deaminase"/>
    <property type="match status" value="1"/>
</dbReference>
<dbReference type="InterPro" id="IPR011990">
    <property type="entry name" value="TPR-like_helical_dom_sf"/>
</dbReference>
<reference evidence="3 4" key="1">
    <citation type="journal article" date="2014" name="PLoS ONE">
        <title>Global Analysis of Gene Expression Profiles in Physic Nut (Jatropha curcas L.) Seedlings Exposed to Salt Stress.</title>
        <authorList>
            <person name="Zhang L."/>
            <person name="Zhang C."/>
            <person name="Wu P."/>
            <person name="Chen Y."/>
            <person name="Li M."/>
            <person name="Jiang H."/>
            <person name="Wu G."/>
        </authorList>
    </citation>
    <scope>NUCLEOTIDE SEQUENCE [LARGE SCALE GENOMIC DNA]</scope>
    <source>
        <strain evidence="4">cv. GZQX0401</strain>
        <tissue evidence="3">Young leaves</tissue>
    </source>
</reference>
<accession>A0A067KJH0</accession>
<dbReference type="PANTHER" id="PTHR47926:SF396">
    <property type="entry name" value="PENTATRICOPEPTIDE REPEAT-CONTAINING PROTEIN"/>
    <property type="match status" value="1"/>
</dbReference>
<dbReference type="EMBL" id="KK914437">
    <property type="protein sequence ID" value="KDP36381.1"/>
    <property type="molecule type" value="Genomic_DNA"/>
</dbReference>
<feature type="domain" description="DYW" evidence="2">
    <location>
        <begin position="153"/>
        <end position="245"/>
    </location>
</feature>
<dbReference type="InterPro" id="IPR046848">
    <property type="entry name" value="E_motif"/>
</dbReference>